<dbReference type="Gene3D" id="1.10.10.10">
    <property type="entry name" value="Winged helix-like DNA-binding domain superfamily/Winged helix DNA-binding domain"/>
    <property type="match status" value="1"/>
</dbReference>
<sequence>MYNITFQQLATFFAVAERMNITEAASALYISQSSVSKTIQRLEEGIEVKLFVRTNRGLTLTPAGEYLYANFRTPYNSMCKMVRHAKSMTKKKILRIGYPSTYDSSEDYDKLKRLISDYAAAHPDIELDEGLYDFLELKQAISFGDVDIAFTHDFIFSDLPNVTVRRIFKSRVCLAMSAKHPLAALESEKQIDRTALENEVFYTIPFSNEVVDKKRTLVTLSRFGITPKDVHFVQNFQSLIRVLRQGKGMSVCGYFQKAPGHEEIRFFDMPPSGNDPFLAAAWRTNEVSGEARDFIGILPDGTGGLDEL</sequence>
<protein>
    <submittedName>
        <fullName evidence="6">DNA-binding transcriptional regulator, LysR family</fullName>
    </submittedName>
</protein>
<name>A0A1M5TWB9_9FIRM</name>
<evidence type="ECO:0000256" key="1">
    <source>
        <dbReference type="ARBA" id="ARBA00009437"/>
    </source>
</evidence>
<accession>A0A1M5TWB9</accession>
<dbReference type="GO" id="GO:0032993">
    <property type="term" value="C:protein-DNA complex"/>
    <property type="evidence" value="ECO:0007669"/>
    <property type="project" value="TreeGrafter"/>
</dbReference>
<dbReference type="PANTHER" id="PTHR30346">
    <property type="entry name" value="TRANSCRIPTIONAL DUAL REGULATOR HCAR-RELATED"/>
    <property type="match status" value="1"/>
</dbReference>
<dbReference type="SUPFAM" id="SSF46785">
    <property type="entry name" value="Winged helix' DNA-binding domain"/>
    <property type="match status" value="1"/>
</dbReference>
<dbReference type="PROSITE" id="PS50931">
    <property type="entry name" value="HTH_LYSR"/>
    <property type="match status" value="1"/>
</dbReference>
<keyword evidence="7" id="KW-1185">Reference proteome</keyword>
<evidence type="ECO:0000256" key="4">
    <source>
        <dbReference type="ARBA" id="ARBA00023163"/>
    </source>
</evidence>
<dbReference type="InterPro" id="IPR036388">
    <property type="entry name" value="WH-like_DNA-bd_sf"/>
</dbReference>
<dbReference type="InterPro" id="IPR000847">
    <property type="entry name" value="LysR_HTH_N"/>
</dbReference>
<dbReference type="GO" id="GO:0003700">
    <property type="term" value="F:DNA-binding transcription factor activity"/>
    <property type="evidence" value="ECO:0007669"/>
    <property type="project" value="InterPro"/>
</dbReference>
<dbReference type="Proteomes" id="UP000183995">
    <property type="component" value="Unassembled WGS sequence"/>
</dbReference>
<organism evidence="6 7">
    <name type="scientific">Sporobacter termitidis DSM 10068</name>
    <dbReference type="NCBI Taxonomy" id="1123282"/>
    <lineage>
        <taxon>Bacteria</taxon>
        <taxon>Bacillati</taxon>
        <taxon>Bacillota</taxon>
        <taxon>Clostridia</taxon>
        <taxon>Eubacteriales</taxon>
        <taxon>Oscillospiraceae</taxon>
        <taxon>Sporobacter</taxon>
    </lineage>
</organism>
<dbReference type="InterPro" id="IPR005119">
    <property type="entry name" value="LysR_subst-bd"/>
</dbReference>
<gene>
    <name evidence="6" type="ORF">SAMN02745823_00254</name>
</gene>
<evidence type="ECO:0000256" key="3">
    <source>
        <dbReference type="ARBA" id="ARBA00023125"/>
    </source>
</evidence>
<evidence type="ECO:0000313" key="7">
    <source>
        <dbReference type="Proteomes" id="UP000183995"/>
    </source>
</evidence>
<dbReference type="FunFam" id="1.10.10.10:FF:000001">
    <property type="entry name" value="LysR family transcriptional regulator"/>
    <property type="match status" value="1"/>
</dbReference>
<evidence type="ECO:0000313" key="6">
    <source>
        <dbReference type="EMBL" id="SHH54988.1"/>
    </source>
</evidence>
<evidence type="ECO:0000256" key="2">
    <source>
        <dbReference type="ARBA" id="ARBA00023015"/>
    </source>
</evidence>
<dbReference type="EMBL" id="FQXV01000001">
    <property type="protein sequence ID" value="SHH54988.1"/>
    <property type="molecule type" value="Genomic_DNA"/>
</dbReference>
<dbReference type="RefSeq" id="WP_073075822.1">
    <property type="nucleotide sequence ID" value="NZ_FQXV01000001.1"/>
</dbReference>
<dbReference type="PANTHER" id="PTHR30346:SF0">
    <property type="entry name" value="HCA OPERON TRANSCRIPTIONAL ACTIVATOR HCAR"/>
    <property type="match status" value="1"/>
</dbReference>
<keyword evidence="4" id="KW-0804">Transcription</keyword>
<dbReference type="Gene3D" id="3.40.190.10">
    <property type="entry name" value="Periplasmic binding protein-like II"/>
    <property type="match status" value="2"/>
</dbReference>
<dbReference type="GO" id="GO:0003677">
    <property type="term" value="F:DNA binding"/>
    <property type="evidence" value="ECO:0007669"/>
    <property type="project" value="UniProtKB-KW"/>
</dbReference>
<dbReference type="PRINTS" id="PR00039">
    <property type="entry name" value="HTHLYSR"/>
</dbReference>
<keyword evidence="2" id="KW-0805">Transcription regulation</keyword>
<comment type="similarity">
    <text evidence="1">Belongs to the LysR transcriptional regulatory family.</text>
</comment>
<dbReference type="Pfam" id="PF00126">
    <property type="entry name" value="HTH_1"/>
    <property type="match status" value="1"/>
</dbReference>
<dbReference type="Pfam" id="PF03466">
    <property type="entry name" value="LysR_substrate"/>
    <property type="match status" value="1"/>
</dbReference>
<dbReference type="STRING" id="1123282.SAMN02745823_00254"/>
<dbReference type="SUPFAM" id="SSF53850">
    <property type="entry name" value="Periplasmic binding protein-like II"/>
    <property type="match status" value="1"/>
</dbReference>
<feature type="domain" description="HTH lysR-type" evidence="5">
    <location>
        <begin position="4"/>
        <end position="61"/>
    </location>
</feature>
<reference evidence="6 7" key="1">
    <citation type="submission" date="2016-11" db="EMBL/GenBank/DDBJ databases">
        <authorList>
            <person name="Jaros S."/>
            <person name="Januszkiewicz K."/>
            <person name="Wedrychowicz H."/>
        </authorList>
    </citation>
    <scope>NUCLEOTIDE SEQUENCE [LARGE SCALE GENOMIC DNA]</scope>
    <source>
        <strain evidence="6 7">DSM 10068</strain>
    </source>
</reference>
<dbReference type="OrthoDB" id="9803714at2"/>
<proteinExistence type="inferred from homology"/>
<keyword evidence="3 6" id="KW-0238">DNA-binding</keyword>
<dbReference type="AlphaFoldDB" id="A0A1M5TWB9"/>
<evidence type="ECO:0000259" key="5">
    <source>
        <dbReference type="PROSITE" id="PS50931"/>
    </source>
</evidence>
<dbReference type="InterPro" id="IPR036390">
    <property type="entry name" value="WH_DNA-bd_sf"/>
</dbReference>